<accession>A0A814XA55</accession>
<dbReference type="Proteomes" id="UP000682733">
    <property type="component" value="Unassembled WGS sequence"/>
</dbReference>
<gene>
    <name evidence="1" type="ORF">GPM918_LOCUS24089</name>
    <name evidence="2" type="ORF">OVA965_LOCUS28887</name>
    <name evidence="3" type="ORF">SRO942_LOCUS24088</name>
    <name evidence="4" type="ORF">TMI583_LOCUS29648</name>
</gene>
<dbReference type="EMBL" id="CAJNOQ010008852">
    <property type="protein sequence ID" value="CAF1208543.1"/>
    <property type="molecule type" value="Genomic_DNA"/>
</dbReference>
<evidence type="ECO:0000313" key="5">
    <source>
        <dbReference type="Proteomes" id="UP000663829"/>
    </source>
</evidence>
<dbReference type="OrthoDB" id="10060849at2759"/>
<organism evidence="1 5">
    <name type="scientific">Didymodactylos carnosus</name>
    <dbReference type="NCBI Taxonomy" id="1234261"/>
    <lineage>
        <taxon>Eukaryota</taxon>
        <taxon>Metazoa</taxon>
        <taxon>Spiralia</taxon>
        <taxon>Gnathifera</taxon>
        <taxon>Rotifera</taxon>
        <taxon>Eurotatoria</taxon>
        <taxon>Bdelloidea</taxon>
        <taxon>Philodinida</taxon>
        <taxon>Philodinidae</taxon>
        <taxon>Didymodactylos</taxon>
    </lineage>
</organism>
<evidence type="ECO:0000313" key="2">
    <source>
        <dbReference type="EMBL" id="CAF1308880.1"/>
    </source>
</evidence>
<sequence length="230" mass="26670">MPLLRTCRLPFNIYREIQEELDKDSSVPLMSLPNLTNTNHLRTLTIGMHTSRFLERLLSCIPFIESLSIGVNDPWINEGDSFDINSLPAAIDGRHLLYLSRLSINCANNISFHRIIALLSSVFGQLTISHLSIKLEVFTLNSGPLIISGDIIQQLCIDRLKPSATYILNLLLYVQYDLEEKIIFNSFSKCPFTNRQQPRVFIQERDNFDIRHNYHCFMTWKNLVKRQLMQ</sequence>
<evidence type="ECO:0000313" key="4">
    <source>
        <dbReference type="EMBL" id="CAF4116388.1"/>
    </source>
</evidence>
<reference evidence="1" key="1">
    <citation type="submission" date="2021-02" db="EMBL/GenBank/DDBJ databases">
        <authorList>
            <person name="Nowell W R."/>
        </authorList>
    </citation>
    <scope>NUCLEOTIDE SEQUENCE</scope>
</reference>
<evidence type="ECO:0000313" key="1">
    <source>
        <dbReference type="EMBL" id="CAF1208543.1"/>
    </source>
</evidence>
<comment type="caution">
    <text evidence="1">The sequence shown here is derived from an EMBL/GenBank/DDBJ whole genome shotgun (WGS) entry which is preliminary data.</text>
</comment>
<evidence type="ECO:0000313" key="3">
    <source>
        <dbReference type="EMBL" id="CAF3972676.1"/>
    </source>
</evidence>
<name>A0A814XA55_9BILA</name>
<dbReference type="Proteomes" id="UP000681722">
    <property type="component" value="Unassembled WGS sequence"/>
</dbReference>
<protein>
    <submittedName>
        <fullName evidence="1">Uncharacterized protein</fullName>
    </submittedName>
</protein>
<dbReference type="Proteomes" id="UP000677228">
    <property type="component" value="Unassembled WGS sequence"/>
</dbReference>
<dbReference type="AlphaFoldDB" id="A0A814XA55"/>
<keyword evidence="5" id="KW-1185">Reference proteome</keyword>
<dbReference type="Proteomes" id="UP000663829">
    <property type="component" value="Unassembled WGS sequence"/>
</dbReference>
<dbReference type="EMBL" id="CAJOBA010041561">
    <property type="protein sequence ID" value="CAF4116388.1"/>
    <property type="molecule type" value="Genomic_DNA"/>
</dbReference>
<dbReference type="EMBL" id="CAJOBC010008853">
    <property type="protein sequence ID" value="CAF3972676.1"/>
    <property type="molecule type" value="Genomic_DNA"/>
</dbReference>
<dbReference type="EMBL" id="CAJNOK010019980">
    <property type="protein sequence ID" value="CAF1308880.1"/>
    <property type="molecule type" value="Genomic_DNA"/>
</dbReference>
<proteinExistence type="predicted"/>